<protein>
    <recommendedName>
        <fullName evidence="1">Glyoxalase-like domain-containing protein</fullName>
    </recommendedName>
</protein>
<evidence type="ECO:0000259" key="1">
    <source>
        <dbReference type="Pfam" id="PF18029"/>
    </source>
</evidence>
<dbReference type="Proteomes" id="UP000199092">
    <property type="component" value="Chromosome I"/>
</dbReference>
<accession>A0A1H1L8G8</accession>
<sequence length="143" mass="16277">MEPQEPGRVSWQLTIDAHDPHAQADFWAAALGGELEDNSQLIATVLEKGWAQESDTLVHDGRRYWRDLVAVRGAGPRLLFQRVPEEKTVKNRLHLDLHVGEERIRPEVQRLVALGALEGREWREVGGHWIAMTDPEGNEFDVE</sequence>
<reference evidence="2 3" key="1">
    <citation type="submission" date="2016-10" db="EMBL/GenBank/DDBJ databases">
        <authorList>
            <person name="de Groot N.N."/>
        </authorList>
    </citation>
    <scope>NUCLEOTIDE SEQUENCE [LARGE SCALE GENOMIC DNA]</scope>
    <source>
        <strain evidence="2 3">DSM 21741</strain>
    </source>
</reference>
<gene>
    <name evidence="2" type="ORF">SAMN04488543_0121</name>
</gene>
<organism evidence="2 3">
    <name type="scientific">Friedmanniella luteola</name>
    <dbReference type="NCBI Taxonomy" id="546871"/>
    <lineage>
        <taxon>Bacteria</taxon>
        <taxon>Bacillati</taxon>
        <taxon>Actinomycetota</taxon>
        <taxon>Actinomycetes</taxon>
        <taxon>Propionibacteriales</taxon>
        <taxon>Nocardioidaceae</taxon>
        <taxon>Friedmanniella</taxon>
    </lineage>
</organism>
<dbReference type="Pfam" id="PF18029">
    <property type="entry name" value="Glyoxalase_6"/>
    <property type="match status" value="1"/>
</dbReference>
<dbReference type="STRING" id="546871.SAMN04488543_0121"/>
<proteinExistence type="predicted"/>
<feature type="domain" description="Glyoxalase-like" evidence="1">
    <location>
        <begin position="12"/>
        <end position="142"/>
    </location>
</feature>
<keyword evidence="3" id="KW-1185">Reference proteome</keyword>
<dbReference type="AlphaFoldDB" id="A0A1H1L8G8"/>
<name>A0A1H1L8G8_9ACTN</name>
<dbReference type="PANTHER" id="PTHR35908">
    <property type="entry name" value="HYPOTHETICAL FUSION PROTEIN"/>
    <property type="match status" value="1"/>
</dbReference>
<evidence type="ECO:0000313" key="3">
    <source>
        <dbReference type="Proteomes" id="UP000199092"/>
    </source>
</evidence>
<dbReference type="PANTHER" id="PTHR35908:SF1">
    <property type="entry name" value="CONSERVED PROTEIN"/>
    <property type="match status" value="1"/>
</dbReference>
<dbReference type="InterPro" id="IPR041581">
    <property type="entry name" value="Glyoxalase_6"/>
</dbReference>
<dbReference type="InterPro" id="IPR029068">
    <property type="entry name" value="Glyas_Bleomycin-R_OHBP_Dase"/>
</dbReference>
<dbReference type="SUPFAM" id="SSF54593">
    <property type="entry name" value="Glyoxalase/Bleomycin resistance protein/Dihydroxybiphenyl dioxygenase"/>
    <property type="match status" value="1"/>
</dbReference>
<evidence type="ECO:0000313" key="2">
    <source>
        <dbReference type="EMBL" id="SDR70355.1"/>
    </source>
</evidence>
<dbReference type="EMBL" id="LT629749">
    <property type="protein sequence ID" value="SDR70355.1"/>
    <property type="molecule type" value="Genomic_DNA"/>
</dbReference>
<dbReference type="OrthoDB" id="3823476at2"/>
<dbReference type="Gene3D" id="3.10.180.10">
    <property type="entry name" value="2,3-Dihydroxybiphenyl 1,2-Dioxygenase, domain 1"/>
    <property type="match status" value="1"/>
</dbReference>